<dbReference type="Gene3D" id="3.40.50.300">
    <property type="entry name" value="P-loop containing nucleotide triphosphate hydrolases"/>
    <property type="match status" value="1"/>
</dbReference>
<evidence type="ECO:0000313" key="2">
    <source>
        <dbReference type="EMBL" id="TWJ10776.1"/>
    </source>
</evidence>
<dbReference type="GO" id="GO:0005524">
    <property type="term" value="F:ATP binding"/>
    <property type="evidence" value="ECO:0007669"/>
    <property type="project" value="TreeGrafter"/>
</dbReference>
<dbReference type="OrthoDB" id="3252838at2"/>
<dbReference type="Proteomes" id="UP000321617">
    <property type="component" value="Unassembled WGS sequence"/>
</dbReference>
<keyword evidence="3" id="KW-1185">Reference proteome</keyword>
<dbReference type="Pfam" id="PF26563">
    <property type="entry name" value="Rv3660c_N"/>
    <property type="match status" value="1"/>
</dbReference>
<dbReference type="EMBL" id="VLLL01000007">
    <property type="protein sequence ID" value="TWJ10776.1"/>
    <property type="molecule type" value="Genomic_DNA"/>
</dbReference>
<organism evidence="2 3">
    <name type="scientific">Stackebrandtia albiflava</name>
    <dbReference type="NCBI Taxonomy" id="406432"/>
    <lineage>
        <taxon>Bacteria</taxon>
        <taxon>Bacillati</taxon>
        <taxon>Actinomycetota</taxon>
        <taxon>Actinomycetes</taxon>
        <taxon>Glycomycetales</taxon>
        <taxon>Glycomycetaceae</taxon>
        <taxon>Stackebrandtia</taxon>
    </lineage>
</organism>
<dbReference type="InterPro" id="IPR027417">
    <property type="entry name" value="P-loop_NTPase"/>
</dbReference>
<name>A0A562UYT4_9ACTN</name>
<accession>A0A562UYT4</accession>
<dbReference type="PANTHER" id="PTHR43384:SF11">
    <property type="entry name" value="SEPTUM SITE DETERMINING PROTEIN"/>
    <property type="match status" value="1"/>
</dbReference>
<dbReference type="GO" id="GO:0005829">
    <property type="term" value="C:cytosol"/>
    <property type="evidence" value="ECO:0007669"/>
    <property type="project" value="TreeGrafter"/>
</dbReference>
<evidence type="ECO:0000259" key="1">
    <source>
        <dbReference type="Pfam" id="PF26563"/>
    </source>
</evidence>
<dbReference type="SUPFAM" id="SSF52540">
    <property type="entry name" value="P-loop containing nucleoside triphosphate hydrolases"/>
    <property type="match status" value="1"/>
</dbReference>
<gene>
    <name evidence="2" type="ORF">LX16_4200</name>
</gene>
<sequence>MGTTPLDTAVQQRPLFITADTAVAGRLTELASAAGVSAWTVPDAETAARFWSSASVVVIGEDAVRSCADARFPPRDGVVLLTGPGMPYDRAWPMALTMGADQVASLPEAAPWLVTRLAPQPSRRPRAPVISVSGARGGAGASTLATAVAIRAARQRRRTILIDADPHGAGLDLAMGWERSSGLRWHDLANMPGPFDPVKLRDSLPREGDLTLLSHTRGGGPVGRDQFAAVIDAAGRGHDLVVLDLPRSGAGCSPRLPGAGNLLVVVVPGEVRAVAAAPHVLAAHAGTAERAALVVRDPRRLAVAQIAQTVGVPVVGRICSDPKLPAAVESGAALPRLRRGDLAVVAAAVVAAAGDHRTAGTGAPR</sequence>
<dbReference type="GO" id="GO:0051782">
    <property type="term" value="P:negative regulation of cell division"/>
    <property type="evidence" value="ECO:0007669"/>
    <property type="project" value="TreeGrafter"/>
</dbReference>
<protein>
    <submittedName>
        <fullName evidence="2">Secretion/DNA translocation related CpaE-like protein</fullName>
    </submittedName>
</protein>
<reference evidence="2 3" key="1">
    <citation type="journal article" date="2013" name="Stand. Genomic Sci.">
        <title>Genomic Encyclopedia of Type Strains, Phase I: The one thousand microbial genomes (KMG-I) project.</title>
        <authorList>
            <person name="Kyrpides N.C."/>
            <person name="Woyke T."/>
            <person name="Eisen J.A."/>
            <person name="Garrity G."/>
            <person name="Lilburn T.G."/>
            <person name="Beck B.J."/>
            <person name="Whitman W.B."/>
            <person name="Hugenholtz P."/>
            <person name="Klenk H.P."/>
        </authorList>
    </citation>
    <scope>NUCLEOTIDE SEQUENCE [LARGE SCALE GENOMIC DNA]</scope>
    <source>
        <strain evidence="2 3">DSM 45044</strain>
    </source>
</reference>
<comment type="caution">
    <text evidence="2">The sequence shown here is derived from an EMBL/GenBank/DDBJ whole genome shotgun (WGS) entry which is preliminary data.</text>
</comment>
<dbReference type="GO" id="GO:0009898">
    <property type="term" value="C:cytoplasmic side of plasma membrane"/>
    <property type="evidence" value="ECO:0007669"/>
    <property type="project" value="TreeGrafter"/>
</dbReference>
<feature type="domain" description="Rv3660c-like CheY-like N-terminal" evidence="1">
    <location>
        <begin position="17"/>
        <end position="122"/>
    </location>
</feature>
<dbReference type="PANTHER" id="PTHR43384">
    <property type="entry name" value="SEPTUM SITE-DETERMINING PROTEIN MIND HOMOLOG, CHLOROPLASTIC-RELATED"/>
    <property type="match status" value="1"/>
</dbReference>
<dbReference type="NCBIfam" id="TIGR03815">
    <property type="entry name" value="CpaE_hom_Actino"/>
    <property type="match status" value="1"/>
</dbReference>
<dbReference type="AlphaFoldDB" id="A0A562UYT4"/>
<dbReference type="GO" id="GO:0016887">
    <property type="term" value="F:ATP hydrolysis activity"/>
    <property type="evidence" value="ECO:0007669"/>
    <property type="project" value="TreeGrafter"/>
</dbReference>
<dbReference type="InterPro" id="IPR059050">
    <property type="entry name" value="Rv3660c_N"/>
</dbReference>
<dbReference type="RefSeq" id="WP_147141768.1">
    <property type="nucleotide sequence ID" value="NZ_BAABIJ010000003.1"/>
</dbReference>
<dbReference type="InterPro" id="IPR050625">
    <property type="entry name" value="ParA/MinD_ATPase"/>
</dbReference>
<dbReference type="InterPro" id="IPR022521">
    <property type="entry name" value="Rv3660c"/>
</dbReference>
<evidence type="ECO:0000313" key="3">
    <source>
        <dbReference type="Proteomes" id="UP000321617"/>
    </source>
</evidence>
<proteinExistence type="predicted"/>